<organism evidence="1">
    <name type="scientific">Culex pipiens</name>
    <name type="common">House mosquito</name>
    <dbReference type="NCBI Taxonomy" id="7175"/>
    <lineage>
        <taxon>Eukaryota</taxon>
        <taxon>Metazoa</taxon>
        <taxon>Ecdysozoa</taxon>
        <taxon>Arthropoda</taxon>
        <taxon>Hexapoda</taxon>
        <taxon>Insecta</taxon>
        <taxon>Pterygota</taxon>
        <taxon>Neoptera</taxon>
        <taxon>Endopterygota</taxon>
        <taxon>Diptera</taxon>
        <taxon>Nematocera</taxon>
        <taxon>Culicoidea</taxon>
        <taxon>Culicidae</taxon>
        <taxon>Culicinae</taxon>
        <taxon>Culicini</taxon>
        <taxon>Culex</taxon>
        <taxon>Culex</taxon>
    </lineage>
</organism>
<name>A0A8D8H358_CULPI</name>
<dbReference type="EMBL" id="HBUE01194946">
    <property type="protein sequence ID" value="CAG6527171.1"/>
    <property type="molecule type" value="Transcribed_RNA"/>
</dbReference>
<proteinExistence type="predicted"/>
<protein>
    <submittedName>
        <fullName evidence="1">(northern house mosquito) hypothetical protein</fullName>
    </submittedName>
</protein>
<accession>A0A8D8H358</accession>
<dbReference type="EMBL" id="HBUE01300935">
    <property type="protein sequence ID" value="CAG6578892.1"/>
    <property type="molecule type" value="Transcribed_RNA"/>
</dbReference>
<dbReference type="AlphaFoldDB" id="A0A8D8H358"/>
<reference evidence="1" key="1">
    <citation type="submission" date="2021-05" db="EMBL/GenBank/DDBJ databases">
        <authorList>
            <person name="Alioto T."/>
            <person name="Alioto T."/>
            <person name="Gomez Garrido J."/>
        </authorList>
    </citation>
    <scope>NUCLEOTIDE SEQUENCE</scope>
</reference>
<evidence type="ECO:0000313" key="1">
    <source>
        <dbReference type="EMBL" id="CAG6527171.1"/>
    </source>
</evidence>
<sequence>MCVGSLLRESTIFSTTCVPILERNRGNANTATRHLLITRIERGTKYLIQELSHTNVLSVKRVSSESASWSSTRVFIRVLNHIDVKCAIARLAKSPNSKSTWKYTQELRRIISRCPYLPPCRRRSPLRLSSRASISINGVGFRINKELAL</sequence>